<dbReference type="InterPro" id="IPR015943">
    <property type="entry name" value="WD40/YVTN_repeat-like_dom_sf"/>
</dbReference>
<keyword evidence="4" id="KW-1185">Reference proteome</keyword>
<dbReference type="GO" id="GO:0017057">
    <property type="term" value="F:6-phosphogluconolactonase activity"/>
    <property type="evidence" value="ECO:0007669"/>
    <property type="project" value="TreeGrafter"/>
</dbReference>
<keyword evidence="2" id="KW-0732">Signal</keyword>
<dbReference type="Gene3D" id="2.130.10.10">
    <property type="entry name" value="YVTN repeat-like/Quinoprotein amine dehydrogenase"/>
    <property type="match status" value="1"/>
</dbReference>
<dbReference type="PANTHER" id="PTHR30344">
    <property type="entry name" value="6-PHOSPHOGLUCONOLACTONASE-RELATED"/>
    <property type="match status" value="1"/>
</dbReference>
<dbReference type="OrthoDB" id="9972196at2759"/>
<evidence type="ECO:0000313" key="4">
    <source>
        <dbReference type="Proteomes" id="UP000092583"/>
    </source>
</evidence>
<comment type="similarity">
    <text evidence="1">Belongs to the cycloisomerase 2 family.</text>
</comment>
<dbReference type="InterPro" id="IPR019405">
    <property type="entry name" value="Lactonase_7-beta_prop"/>
</dbReference>
<evidence type="ECO:0000313" key="3">
    <source>
        <dbReference type="EMBL" id="OCF58218.1"/>
    </source>
</evidence>
<dbReference type="Pfam" id="PF10282">
    <property type="entry name" value="Lactonase"/>
    <property type="match status" value="1"/>
</dbReference>
<proteinExistence type="inferred from homology"/>
<evidence type="ECO:0000256" key="1">
    <source>
        <dbReference type="ARBA" id="ARBA00005564"/>
    </source>
</evidence>
<feature type="signal peptide" evidence="2">
    <location>
        <begin position="1"/>
        <end position="20"/>
    </location>
</feature>
<dbReference type="PANTHER" id="PTHR30344:SF1">
    <property type="entry name" value="6-PHOSPHOGLUCONOLACTONASE"/>
    <property type="match status" value="1"/>
</dbReference>
<reference evidence="4" key="2">
    <citation type="submission" date="2013-12" db="EMBL/GenBank/DDBJ databases">
        <title>Evolution of pathogenesis and genome organization in the Tremellales.</title>
        <authorList>
            <person name="Cuomo C."/>
            <person name="Litvintseva A."/>
            <person name="Heitman J."/>
            <person name="Chen Y."/>
            <person name="Sun S."/>
            <person name="Springer D."/>
            <person name="Dromer F."/>
            <person name="Young S."/>
            <person name="Zeng Q."/>
            <person name="Chapman S."/>
            <person name="Gujja S."/>
            <person name="Saif S."/>
            <person name="Birren B."/>
        </authorList>
    </citation>
    <scope>NUCLEOTIDE SEQUENCE [LARGE SCALE GENOMIC DNA]</scope>
    <source>
        <strain evidence="4">CBS 10435</strain>
    </source>
</reference>
<dbReference type="InterPro" id="IPR050282">
    <property type="entry name" value="Cycloisomerase_2"/>
</dbReference>
<dbReference type="EMBL" id="KI669462">
    <property type="protein sequence ID" value="OCF58218.1"/>
    <property type="molecule type" value="Genomic_DNA"/>
</dbReference>
<dbReference type="STRING" id="1331196.A0A1B9IRR1"/>
<protein>
    <recommendedName>
        <fullName evidence="5">6-phosphogluconolactonase</fullName>
    </recommendedName>
</protein>
<gene>
    <name evidence="3" type="ORF">L486_04248</name>
</gene>
<feature type="chain" id="PRO_5008628838" description="6-phosphogluconolactonase" evidence="2">
    <location>
        <begin position="21"/>
        <end position="428"/>
    </location>
</feature>
<reference evidence="3 4" key="1">
    <citation type="submission" date="2013-07" db="EMBL/GenBank/DDBJ databases">
        <title>The Genome Sequence of Kwoniella mangroviensis CBS10435.</title>
        <authorList>
            <consortium name="The Broad Institute Genome Sequencing Platform"/>
            <person name="Cuomo C."/>
            <person name="Litvintseva A."/>
            <person name="Chen Y."/>
            <person name="Heitman J."/>
            <person name="Sun S."/>
            <person name="Springer D."/>
            <person name="Dromer F."/>
            <person name="Young S.K."/>
            <person name="Zeng Q."/>
            <person name="Gargeya S."/>
            <person name="Fitzgerald M."/>
            <person name="Abouelleil A."/>
            <person name="Alvarado L."/>
            <person name="Berlin A.M."/>
            <person name="Chapman S.B."/>
            <person name="Dewar J."/>
            <person name="Goldberg J."/>
            <person name="Griggs A."/>
            <person name="Gujja S."/>
            <person name="Hansen M."/>
            <person name="Howarth C."/>
            <person name="Imamovic A."/>
            <person name="Larimer J."/>
            <person name="McCowan C."/>
            <person name="Murphy C."/>
            <person name="Pearson M."/>
            <person name="Priest M."/>
            <person name="Roberts A."/>
            <person name="Saif S."/>
            <person name="Shea T."/>
            <person name="Sykes S."/>
            <person name="Wortman J."/>
            <person name="Nusbaum C."/>
            <person name="Birren B."/>
        </authorList>
    </citation>
    <scope>NUCLEOTIDE SEQUENCE [LARGE SCALE GENOMIC DNA]</scope>
    <source>
        <strain evidence="3 4">CBS 10435</strain>
    </source>
</reference>
<dbReference type="InterPro" id="IPR011048">
    <property type="entry name" value="Haem_d1_sf"/>
</dbReference>
<name>A0A1B9IRR1_9TREE</name>
<dbReference type="AlphaFoldDB" id="A0A1B9IRR1"/>
<dbReference type="Proteomes" id="UP000092583">
    <property type="component" value="Unassembled WGS sequence"/>
</dbReference>
<evidence type="ECO:0000256" key="2">
    <source>
        <dbReference type="SAM" id="SignalP"/>
    </source>
</evidence>
<dbReference type="SUPFAM" id="SSF51004">
    <property type="entry name" value="C-terminal (heme d1) domain of cytochrome cd1-nitrite reductase"/>
    <property type="match status" value="1"/>
</dbReference>
<accession>A0A1B9IRR1</accession>
<organism evidence="3 4">
    <name type="scientific">Kwoniella mangroviensis CBS 10435</name>
    <dbReference type="NCBI Taxonomy" id="1331196"/>
    <lineage>
        <taxon>Eukaryota</taxon>
        <taxon>Fungi</taxon>
        <taxon>Dikarya</taxon>
        <taxon>Basidiomycota</taxon>
        <taxon>Agaricomycotina</taxon>
        <taxon>Tremellomycetes</taxon>
        <taxon>Tremellales</taxon>
        <taxon>Cryptococcaceae</taxon>
        <taxon>Kwoniella</taxon>
    </lineage>
</organism>
<evidence type="ECO:0008006" key="5">
    <source>
        <dbReference type="Google" id="ProtNLM"/>
    </source>
</evidence>
<sequence>MKISASITLIAGSAFGLTAASSIVSRNNDGATLTPIRILQGGYNSSYAVLEFNPFVEPNTLRVATRYNTSDGNLKAWLSRHPINSNIIIGCNDNSVPNAPGYLTSYSLNSKTGEMKYIDSVDTGGYPVPDYSVAAAHCAFFPSGKIAVVANYFGQSASTFSFDPQTGKFGSQSNKGLLDFPGYTPIQGQIGVAGNDNTSQATSHPHMIATHPFLPVFYLPDLGEDKIHVYKIGANDSLSNLTSYQQPLGSGPRHLTFTLSGQYMYVLHELAVNIRPYQVDQATGELTQIQDDQPIYPGNATFSLNISAAEVHVSNDGRFLYASNRNLTAATLIESGDASDTIAVWSIGTNGTITRIQSAMAYGARQIRAMELSPAGMTASAGGEDYIVAGGLKTDDTFVFKRNKLNGTLELVAEVEETYMPSTYLWLG</sequence>